<dbReference type="NCBIfam" id="TIGR00392">
    <property type="entry name" value="ileS"/>
    <property type="match status" value="1"/>
</dbReference>
<evidence type="ECO:0000313" key="15">
    <source>
        <dbReference type="EMBL" id="EKX54118.1"/>
    </source>
</evidence>
<dbReference type="HOGENOM" id="CLU_001493_1_1_1"/>
<dbReference type="InterPro" id="IPR009080">
    <property type="entry name" value="tRNAsynth_Ia_anticodon-bd"/>
</dbReference>
<dbReference type="GO" id="GO:0004822">
    <property type="term" value="F:isoleucine-tRNA ligase activity"/>
    <property type="evidence" value="ECO:0007669"/>
    <property type="project" value="UniProtKB-EC"/>
</dbReference>
<dbReference type="GO" id="GO:0002161">
    <property type="term" value="F:aminoacyl-tRNA deacylase activity"/>
    <property type="evidence" value="ECO:0007669"/>
    <property type="project" value="InterPro"/>
</dbReference>
<organism evidence="15">
    <name type="scientific">Guillardia theta (strain CCMP2712)</name>
    <name type="common">Cryptophyte</name>
    <dbReference type="NCBI Taxonomy" id="905079"/>
    <lineage>
        <taxon>Eukaryota</taxon>
        <taxon>Cryptophyceae</taxon>
        <taxon>Pyrenomonadales</taxon>
        <taxon>Geminigeraceae</taxon>
        <taxon>Guillardia</taxon>
    </lineage>
</organism>
<dbReference type="InterPro" id="IPR001412">
    <property type="entry name" value="aa-tRNA-synth_I_CS"/>
</dbReference>
<keyword evidence="4" id="KW-0963">Cytoplasm</keyword>
<evidence type="ECO:0000313" key="16">
    <source>
        <dbReference type="EnsemblProtists" id="EKX54118"/>
    </source>
</evidence>
<accession>L1K156</accession>
<dbReference type="FunFam" id="3.40.50.620:FF:000023">
    <property type="entry name" value="Isoleucyl-tRNA synthetase,cytoplasmic"/>
    <property type="match status" value="1"/>
</dbReference>
<evidence type="ECO:0000256" key="8">
    <source>
        <dbReference type="ARBA" id="ARBA00022917"/>
    </source>
</evidence>
<dbReference type="eggNOG" id="KOG0434">
    <property type="taxonomic scope" value="Eukaryota"/>
</dbReference>
<dbReference type="PaxDb" id="55529-EKX54118"/>
<reference evidence="17" key="2">
    <citation type="submission" date="2012-11" db="EMBL/GenBank/DDBJ databases">
        <authorList>
            <person name="Kuo A."/>
            <person name="Curtis B.A."/>
            <person name="Tanifuji G."/>
            <person name="Burki F."/>
            <person name="Gruber A."/>
            <person name="Irimia M."/>
            <person name="Maruyama S."/>
            <person name="Arias M.C."/>
            <person name="Ball S.G."/>
            <person name="Gile G.H."/>
            <person name="Hirakawa Y."/>
            <person name="Hopkins J.F."/>
            <person name="Rensing S.A."/>
            <person name="Schmutz J."/>
            <person name="Symeonidi A."/>
            <person name="Elias M."/>
            <person name="Eveleigh R.J."/>
            <person name="Herman E.K."/>
            <person name="Klute M.J."/>
            <person name="Nakayama T."/>
            <person name="Obornik M."/>
            <person name="Reyes-Prieto A."/>
            <person name="Armbrust E.V."/>
            <person name="Aves S.J."/>
            <person name="Beiko R.G."/>
            <person name="Coutinho P."/>
            <person name="Dacks J.B."/>
            <person name="Durnford D.G."/>
            <person name="Fast N.M."/>
            <person name="Green B.R."/>
            <person name="Grisdale C."/>
            <person name="Hempe F."/>
            <person name="Henrissat B."/>
            <person name="Hoppner M.P."/>
            <person name="Ishida K.-I."/>
            <person name="Kim E."/>
            <person name="Koreny L."/>
            <person name="Kroth P.G."/>
            <person name="Liu Y."/>
            <person name="Malik S.-B."/>
            <person name="Maier U.G."/>
            <person name="McRose D."/>
            <person name="Mock T."/>
            <person name="Neilson J.A."/>
            <person name="Onodera N.T."/>
            <person name="Poole A.M."/>
            <person name="Pritham E.J."/>
            <person name="Richards T.A."/>
            <person name="Rocap G."/>
            <person name="Roy S.W."/>
            <person name="Sarai C."/>
            <person name="Schaack S."/>
            <person name="Shirato S."/>
            <person name="Slamovits C.H."/>
            <person name="Spencer D.F."/>
            <person name="Suzuki S."/>
            <person name="Worden A.Z."/>
            <person name="Zauner S."/>
            <person name="Barry K."/>
            <person name="Bell C."/>
            <person name="Bharti A.K."/>
            <person name="Crow J.A."/>
            <person name="Grimwood J."/>
            <person name="Kramer R."/>
            <person name="Lindquist E."/>
            <person name="Lucas S."/>
            <person name="Salamov A."/>
            <person name="McFadden G.I."/>
            <person name="Lane C.E."/>
            <person name="Keeling P.J."/>
            <person name="Gray M.W."/>
            <person name="Grigoriev I.V."/>
            <person name="Archibald J.M."/>
        </authorList>
    </citation>
    <scope>NUCLEOTIDE SEQUENCE</scope>
    <source>
        <strain evidence="17">CCMP2712</strain>
    </source>
</reference>
<dbReference type="InterPro" id="IPR023586">
    <property type="entry name" value="Ile-tRNA-ligase_type2"/>
</dbReference>
<keyword evidence="5 12" id="KW-0436">Ligase</keyword>
<reference evidence="15 17" key="1">
    <citation type="journal article" date="2012" name="Nature">
        <title>Algal genomes reveal evolutionary mosaicism and the fate of nucleomorphs.</title>
        <authorList>
            <consortium name="DOE Joint Genome Institute"/>
            <person name="Curtis B.A."/>
            <person name="Tanifuji G."/>
            <person name="Burki F."/>
            <person name="Gruber A."/>
            <person name="Irimia M."/>
            <person name="Maruyama S."/>
            <person name="Arias M.C."/>
            <person name="Ball S.G."/>
            <person name="Gile G.H."/>
            <person name="Hirakawa Y."/>
            <person name="Hopkins J.F."/>
            <person name="Kuo A."/>
            <person name="Rensing S.A."/>
            <person name="Schmutz J."/>
            <person name="Symeonidi A."/>
            <person name="Elias M."/>
            <person name="Eveleigh R.J."/>
            <person name="Herman E.K."/>
            <person name="Klute M.J."/>
            <person name="Nakayama T."/>
            <person name="Obornik M."/>
            <person name="Reyes-Prieto A."/>
            <person name="Armbrust E.V."/>
            <person name="Aves S.J."/>
            <person name="Beiko R.G."/>
            <person name="Coutinho P."/>
            <person name="Dacks J.B."/>
            <person name="Durnford D.G."/>
            <person name="Fast N.M."/>
            <person name="Green B.R."/>
            <person name="Grisdale C.J."/>
            <person name="Hempel F."/>
            <person name="Henrissat B."/>
            <person name="Hoppner M.P."/>
            <person name="Ishida K."/>
            <person name="Kim E."/>
            <person name="Koreny L."/>
            <person name="Kroth P.G."/>
            <person name="Liu Y."/>
            <person name="Malik S.B."/>
            <person name="Maier U.G."/>
            <person name="McRose D."/>
            <person name="Mock T."/>
            <person name="Neilson J.A."/>
            <person name="Onodera N.T."/>
            <person name="Poole A.M."/>
            <person name="Pritham E.J."/>
            <person name="Richards T.A."/>
            <person name="Rocap G."/>
            <person name="Roy S.W."/>
            <person name="Sarai C."/>
            <person name="Schaack S."/>
            <person name="Shirato S."/>
            <person name="Slamovits C.H."/>
            <person name="Spencer D.F."/>
            <person name="Suzuki S."/>
            <person name="Worden A.Z."/>
            <person name="Zauner S."/>
            <person name="Barry K."/>
            <person name="Bell C."/>
            <person name="Bharti A.K."/>
            <person name="Crow J.A."/>
            <person name="Grimwood J."/>
            <person name="Kramer R."/>
            <person name="Lindquist E."/>
            <person name="Lucas S."/>
            <person name="Salamov A."/>
            <person name="McFadden G.I."/>
            <person name="Lane C.E."/>
            <person name="Keeling P.J."/>
            <person name="Gray M.W."/>
            <person name="Grigoriev I.V."/>
            <person name="Archibald J.M."/>
        </authorList>
    </citation>
    <scope>NUCLEOTIDE SEQUENCE</scope>
    <source>
        <strain evidence="15 17">CCMP2712</strain>
    </source>
</reference>
<evidence type="ECO:0000256" key="9">
    <source>
        <dbReference type="ARBA" id="ARBA00023146"/>
    </source>
</evidence>
<dbReference type="InterPro" id="IPR013155">
    <property type="entry name" value="M/V/L/I-tRNA-synth_anticd-bd"/>
</dbReference>
<evidence type="ECO:0000256" key="10">
    <source>
        <dbReference type="ARBA" id="ARBA00032665"/>
    </source>
</evidence>
<dbReference type="PANTHER" id="PTHR42780:SF1">
    <property type="entry name" value="ISOLEUCINE--TRNA LIGASE, CYTOPLASMIC"/>
    <property type="match status" value="1"/>
</dbReference>
<comment type="similarity">
    <text evidence="2 12">Belongs to the class-I aminoacyl-tRNA synthetase family.</text>
</comment>
<dbReference type="GO" id="GO:0000049">
    <property type="term" value="F:tRNA binding"/>
    <property type="evidence" value="ECO:0007669"/>
    <property type="project" value="InterPro"/>
</dbReference>
<dbReference type="SUPFAM" id="SSF47323">
    <property type="entry name" value="Anticodon-binding domain of a subclass of class I aminoacyl-tRNA synthetases"/>
    <property type="match status" value="1"/>
</dbReference>
<feature type="domain" description="Methionyl/Valyl/Leucyl/Isoleucyl-tRNA synthetase anticodon-binding" evidence="14">
    <location>
        <begin position="704"/>
        <end position="856"/>
    </location>
</feature>
<dbReference type="EMBL" id="JH992968">
    <property type="protein sequence ID" value="EKX54118.1"/>
    <property type="molecule type" value="Genomic_DNA"/>
</dbReference>
<evidence type="ECO:0000256" key="7">
    <source>
        <dbReference type="ARBA" id="ARBA00022840"/>
    </source>
</evidence>
<dbReference type="EC" id="6.1.1.5" evidence="3"/>
<evidence type="ECO:0000256" key="12">
    <source>
        <dbReference type="RuleBase" id="RU363035"/>
    </source>
</evidence>
<evidence type="ECO:0000256" key="4">
    <source>
        <dbReference type="ARBA" id="ARBA00022490"/>
    </source>
</evidence>
<dbReference type="GO" id="GO:0005737">
    <property type="term" value="C:cytoplasm"/>
    <property type="evidence" value="ECO:0007669"/>
    <property type="project" value="UniProtKB-SubCell"/>
</dbReference>
<protein>
    <recommendedName>
        <fullName evidence="3">isoleucine--tRNA ligase</fullName>
        <ecNumber evidence="3">6.1.1.5</ecNumber>
    </recommendedName>
    <alternativeName>
        <fullName evidence="10">Isoleucyl-tRNA synthetase</fullName>
    </alternativeName>
</protein>
<dbReference type="RefSeq" id="XP_005841098.1">
    <property type="nucleotide sequence ID" value="XM_005841041.1"/>
</dbReference>
<dbReference type="Gene3D" id="3.40.50.620">
    <property type="entry name" value="HUPs"/>
    <property type="match status" value="2"/>
</dbReference>
<evidence type="ECO:0000256" key="6">
    <source>
        <dbReference type="ARBA" id="ARBA00022741"/>
    </source>
</evidence>
<dbReference type="InterPro" id="IPR014729">
    <property type="entry name" value="Rossmann-like_a/b/a_fold"/>
</dbReference>
<dbReference type="EnsemblProtists" id="EKX54118">
    <property type="protein sequence ID" value="EKX54118"/>
    <property type="gene ID" value="GUITHDRAFT_132515"/>
</dbReference>
<dbReference type="AlphaFoldDB" id="L1K156"/>
<dbReference type="OrthoDB" id="1706657at2759"/>
<evidence type="ECO:0000256" key="11">
    <source>
        <dbReference type="ARBA" id="ARBA00048359"/>
    </source>
</evidence>
<proteinExistence type="inferred from homology"/>
<evidence type="ECO:0000313" key="17">
    <source>
        <dbReference type="Proteomes" id="UP000011087"/>
    </source>
</evidence>
<dbReference type="GeneID" id="17310894"/>
<dbReference type="Pfam" id="PF08264">
    <property type="entry name" value="Anticodon_1"/>
    <property type="match status" value="1"/>
</dbReference>
<dbReference type="InterPro" id="IPR002301">
    <property type="entry name" value="Ile-tRNA-ligase"/>
</dbReference>
<dbReference type="KEGG" id="gtt:GUITHDRAFT_132515"/>
<dbReference type="PANTHER" id="PTHR42780">
    <property type="entry name" value="SOLEUCYL-TRNA SYNTHETASE"/>
    <property type="match status" value="1"/>
</dbReference>
<keyword evidence="6 12" id="KW-0547">Nucleotide-binding</keyword>
<dbReference type="SUPFAM" id="SSF52374">
    <property type="entry name" value="Nucleotidylyl transferase"/>
    <property type="match status" value="1"/>
</dbReference>
<dbReference type="PROSITE" id="PS00178">
    <property type="entry name" value="AA_TRNA_LIGASE_I"/>
    <property type="match status" value="1"/>
</dbReference>
<comment type="subcellular location">
    <subcellularLocation>
        <location evidence="1">Cytoplasm</location>
    </subcellularLocation>
</comment>
<dbReference type="CDD" id="cd00818">
    <property type="entry name" value="IleRS_core"/>
    <property type="match status" value="1"/>
</dbReference>
<keyword evidence="8 12" id="KW-0648">Protein biosynthesis</keyword>
<dbReference type="CDD" id="cd07961">
    <property type="entry name" value="Anticodon_Ia_Ile_ABEc"/>
    <property type="match status" value="1"/>
</dbReference>
<keyword evidence="9 12" id="KW-0030">Aminoacyl-tRNA synthetase</keyword>
<comment type="catalytic activity">
    <reaction evidence="11">
        <text>tRNA(Ile) + L-isoleucine + ATP = L-isoleucyl-tRNA(Ile) + AMP + diphosphate</text>
        <dbReference type="Rhea" id="RHEA:11060"/>
        <dbReference type="Rhea" id="RHEA-COMP:9666"/>
        <dbReference type="Rhea" id="RHEA-COMP:9695"/>
        <dbReference type="ChEBI" id="CHEBI:30616"/>
        <dbReference type="ChEBI" id="CHEBI:33019"/>
        <dbReference type="ChEBI" id="CHEBI:58045"/>
        <dbReference type="ChEBI" id="CHEBI:78442"/>
        <dbReference type="ChEBI" id="CHEBI:78528"/>
        <dbReference type="ChEBI" id="CHEBI:456215"/>
        <dbReference type="EC" id="6.1.1.5"/>
    </reaction>
</comment>
<dbReference type="FunFam" id="3.40.50.620:FF:000050">
    <property type="entry name" value="Isoleucyl-tRNA synthetase,cytoplasmic"/>
    <property type="match status" value="1"/>
</dbReference>
<evidence type="ECO:0000256" key="1">
    <source>
        <dbReference type="ARBA" id="ARBA00004496"/>
    </source>
</evidence>
<dbReference type="InterPro" id="IPR033709">
    <property type="entry name" value="Anticodon_Ile_ABEc"/>
</dbReference>
<name>L1K156_GUITC</name>
<dbReference type="GO" id="GO:0005524">
    <property type="term" value="F:ATP binding"/>
    <property type="evidence" value="ECO:0007669"/>
    <property type="project" value="UniProtKB-KW"/>
</dbReference>
<dbReference type="OMA" id="EIIVIHK"/>
<evidence type="ECO:0000256" key="2">
    <source>
        <dbReference type="ARBA" id="ARBA00005594"/>
    </source>
</evidence>
<keyword evidence="17" id="KW-1185">Reference proteome</keyword>
<evidence type="ECO:0000256" key="3">
    <source>
        <dbReference type="ARBA" id="ARBA00013165"/>
    </source>
</evidence>
<dbReference type="GO" id="GO:0006428">
    <property type="term" value="P:isoleucyl-tRNA aminoacylation"/>
    <property type="evidence" value="ECO:0007669"/>
    <property type="project" value="InterPro"/>
</dbReference>
<dbReference type="FunFam" id="1.10.730.10:FF:000004">
    <property type="entry name" value="Isoleucyl-tRNA synthetase, cytoplasmic"/>
    <property type="match status" value="1"/>
</dbReference>
<evidence type="ECO:0000259" key="14">
    <source>
        <dbReference type="Pfam" id="PF08264"/>
    </source>
</evidence>
<evidence type="ECO:0000256" key="5">
    <source>
        <dbReference type="ARBA" id="ARBA00022598"/>
    </source>
</evidence>
<gene>
    <name evidence="15" type="ORF">GUITHDRAFT_132515</name>
</gene>
<evidence type="ECO:0000259" key="13">
    <source>
        <dbReference type="Pfam" id="PF00133"/>
    </source>
</evidence>
<dbReference type="PRINTS" id="PR00984">
    <property type="entry name" value="TRNASYNTHILE"/>
</dbReference>
<dbReference type="SUPFAM" id="SSF50677">
    <property type="entry name" value="ValRS/IleRS/LeuRS editing domain"/>
    <property type="match status" value="1"/>
</dbReference>
<dbReference type="HAMAP" id="MF_02003">
    <property type="entry name" value="Ile_tRNA_synth_type2"/>
    <property type="match status" value="1"/>
</dbReference>
<dbReference type="STRING" id="905079.L1K156"/>
<feature type="domain" description="Aminoacyl-tRNA synthetase class Ia" evidence="13">
    <location>
        <begin position="26"/>
        <end position="649"/>
    </location>
</feature>
<dbReference type="Proteomes" id="UP000011087">
    <property type="component" value="Unassembled WGS sequence"/>
</dbReference>
<dbReference type="Pfam" id="PF00133">
    <property type="entry name" value="tRNA-synt_1"/>
    <property type="match status" value="1"/>
</dbReference>
<dbReference type="Gene3D" id="1.10.730.10">
    <property type="entry name" value="Isoleucyl-tRNA Synthetase, Domain 1"/>
    <property type="match status" value="1"/>
</dbReference>
<keyword evidence="7 12" id="KW-0067">ATP-binding</keyword>
<dbReference type="InterPro" id="IPR002300">
    <property type="entry name" value="aa-tRNA-synth_Ia"/>
</dbReference>
<reference evidence="16" key="3">
    <citation type="submission" date="2016-03" db="UniProtKB">
        <authorList>
            <consortium name="EnsemblProtists"/>
        </authorList>
    </citation>
    <scope>IDENTIFICATION</scope>
</reference>
<dbReference type="Pfam" id="PF19302">
    <property type="entry name" value="DUF5915"/>
    <property type="match status" value="1"/>
</dbReference>
<sequence length="1179" mass="133999">MAETLGKNGLEDVPQDVRFPAEEEKILAYWDHIDAFQTSLKTSREEGRPEFTFYDGPPFATGMPHYGHILAGTIKDCITRYWHMNGFHVERKWGWDTHGLPVEYEIDQKLGIKSRDDVLKMTVAKYNAECRSVVMRYASEWKRVVRRLARWIDMENDYKTLDPTFMETVWWVCKQMFDKDLIYRGYKVMPYSTACSTPLSNFEAGQNYKDVSDPECVVSLPIIGSEPPASMLAWTTTPWTLPSNLALCVHPTMEYAYVEDVKTSAVYVLAVPRLVQLYKKESEYKVLKTVKGQELRGLKYEPLFNFFVERKGDVGFRVLCDEYVTADSGTGIVHQAPAFGEDDYRVCLKEGVIFKGEHVPCPVDADGRFTEEVSDFQGQHVKEADKAILASLKASGRLVKSGAIKHSYPFCWRSDTPLIYKAVPSWFVKVETLKEKLLANNDKTYWVPDFVKEKRFHNWLAGARDWAISRNRFWGTPIPIWHSEDWEEVICVGSVDELEQLSGVRVNDLHKDSIDHITIPSKMGKGELRRVEEVFDCWFESGSMPYAQCHYPFENKEKFEKTFPADFIAEGLDQTRGWFYTLMVIGTALFDKPAFKNVIVNGLVLAEDGKKMSKRLKNYPDPELVINSHGADALRMYLINSPVVRGEELRFKEQGVKDVVRDVFLPWYNAYRFLIQVVRRLQSEEGVTVQGSGTGYIQSDNTMDQWIQAAAAGLLQFVQKEMQAYRLYTVVPRLLRFMEDLTNWYVKMNRKRLKGGAGVEEATVSIRVLLQVLLTLVRSMAPFTPMFCELLYMNLRNLLPESERKDSVHYLDFPQANLEAVNERMELKVRRMQVLIEKGRIARDKRGISLRTPIRAVTVICPNTELLQDIEDLKGYVLEELNVRSLSTTTEEGDMVTRSAAPDNTILGRRLGKAFKEVSAKIKTLTNAELMEYERKGQLDVCGSVLSGDDLKITRSFNGDTETVQAESYDEVLALFDVGLDESLRQEGAAREIVSRVQQMRKKAGLLPEDLIEVFYESSDESFLSILANHMDTIKSAIRVELLPRGRMPGYLQPLVILQSEEDVNGMKISLTITRACLHVSQQAADVSQGVSIEALQSAVMSLQLASAKKSMTSGAIQVAVDGKQVELQAGKHVWASRHVASYILLARRSLEWGRIILSQLRLQATQRALTAPTGPGVA</sequence>
<dbReference type="InterPro" id="IPR009008">
    <property type="entry name" value="Val/Leu/Ile-tRNA-synth_edit"/>
</dbReference>